<dbReference type="Gramene" id="Pp3c1_39740V3.1">
    <property type="protein sequence ID" value="Pp3c1_39740V3.1"/>
    <property type="gene ID" value="Pp3c1_39740"/>
</dbReference>
<dbReference type="Proteomes" id="UP000006727">
    <property type="component" value="Chromosome 1"/>
</dbReference>
<dbReference type="EMBL" id="ABEU02000001">
    <property type="protein sequence ID" value="PNR63408.1"/>
    <property type="molecule type" value="Genomic_DNA"/>
</dbReference>
<reference evidence="2" key="3">
    <citation type="submission" date="2020-12" db="UniProtKB">
        <authorList>
            <consortium name="EnsemblPlants"/>
        </authorList>
    </citation>
    <scope>IDENTIFICATION</scope>
</reference>
<protein>
    <submittedName>
        <fullName evidence="1 2">Uncharacterized protein</fullName>
    </submittedName>
</protein>
<proteinExistence type="predicted"/>
<dbReference type="InParanoid" id="A0A2K1LBK3"/>
<organism evidence="1">
    <name type="scientific">Physcomitrium patens</name>
    <name type="common">Spreading-leaved earth moss</name>
    <name type="synonym">Physcomitrella patens</name>
    <dbReference type="NCBI Taxonomy" id="3218"/>
    <lineage>
        <taxon>Eukaryota</taxon>
        <taxon>Viridiplantae</taxon>
        <taxon>Streptophyta</taxon>
        <taxon>Embryophyta</taxon>
        <taxon>Bryophyta</taxon>
        <taxon>Bryophytina</taxon>
        <taxon>Bryopsida</taxon>
        <taxon>Funariidae</taxon>
        <taxon>Funariales</taxon>
        <taxon>Funariaceae</taxon>
        <taxon>Physcomitrium</taxon>
    </lineage>
</organism>
<reference evidence="1 3" key="1">
    <citation type="journal article" date="2008" name="Science">
        <title>The Physcomitrella genome reveals evolutionary insights into the conquest of land by plants.</title>
        <authorList>
            <person name="Rensing S."/>
            <person name="Lang D."/>
            <person name="Zimmer A."/>
            <person name="Terry A."/>
            <person name="Salamov A."/>
            <person name="Shapiro H."/>
            <person name="Nishiyama T."/>
            <person name="Perroud P.-F."/>
            <person name="Lindquist E."/>
            <person name="Kamisugi Y."/>
            <person name="Tanahashi T."/>
            <person name="Sakakibara K."/>
            <person name="Fujita T."/>
            <person name="Oishi K."/>
            <person name="Shin-I T."/>
            <person name="Kuroki Y."/>
            <person name="Toyoda A."/>
            <person name="Suzuki Y."/>
            <person name="Hashimoto A."/>
            <person name="Yamaguchi K."/>
            <person name="Sugano A."/>
            <person name="Kohara Y."/>
            <person name="Fujiyama A."/>
            <person name="Anterola A."/>
            <person name="Aoki S."/>
            <person name="Ashton N."/>
            <person name="Barbazuk W.B."/>
            <person name="Barker E."/>
            <person name="Bennetzen J."/>
            <person name="Bezanilla M."/>
            <person name="Blankenship R."/>
            <person name="Cho S.H."/>
            <person name="Dutcher S."/>
            <person name="Estelle M."/>
            <person name="Fawcett J.A."/>
            <person name="Gundlach H."/>
            <person name="Hanada K."/>
            <person name="Heyl A."/>
            <person name="Hicks K.A."/>
            <person name="Hugh J."/>
            <person name="Lohr M."/>
            <person name="Mayer K."/>
            <person name="Melkozernov A."/>
            <person name="Murata T."/>
            <person name="Nelson D."/>
            <person name="Pils B."/>
            <person name="Prigge M."/>
            <person name="Reiss B."/>
            <person name="Renner T."/>
            <person name="Rombauts S."/>
            <person name="Rushton P."/>
            <person name="Sanderfoot A."/>
            <person name="Schween G."/>
            <person name="Shiu S.-H."/>
            <person name="Stueber K."/>
            <person name="Theodoulou F.L."/>
            <person name="Tu H."/>
            <person name="Van de Peer Y."/>
            <person name="Verrier P.J."/>
            <person name="Waters E."/>
            <person name="Wood A."/>
            <person name="Yang L."/>
            <person name="Cove D."/>
            <person name="Cuming A."/>
            <person name="Hasebe M."/>
            <person name="Lucas S."/>
            <person name="Mishler D.B."/>
            <person name="Reski R."/>
            <person name="Grigoriev I."/>
            <person name="Quatrano R.S."/>
            <person name="Boore J.L."/>
        </authorList>
    </citation>
    <scope>NUCLEOTIDE SEQUENCE [LARGE SCALE GENOMIC DNA]</scope>
    <source>
        <strain evidence="2 3">cv. Gransden 2004</strain>
    </source>
</reference>
<dbReference type="EnsemblPlants" id="Pp3c1_39740V3.1">
    <property type="protein sequence ID" value="Pp3c1_39740V3.1"/>
    <property type="gene ID" value="Pp3c1_39740"/>
</dbReference>
<evidence type="ECO:0000313" key="2">
    <source>
        <dbReference type="EnsemblPlants" id="Pp3c1_39740V3.1"/>
    </source>
</evidence>
<name>A0A2K1LBK3_PHYPA</name>
<dbReference type="AlphaFoldDB" id="A0A2K1LBK3"/>
<sequence length="23" mass="2582">MKSATINSITSNFHLSFKQVLKS</sequence>
<evidence type="ECO:0000313" key="1">
    <source>
        <dbReference type="EMBL" id="PNR63408.1"/>
    </source>
</evidence>
<reference evidence="1 3" key="2">
    <citation type="journal article" date="2018" name="Plant J.">
        <title>The Physcomitrella patens chromosome-scale assembly reveals moss genome structure and evolution.</title>
        <authorList>
            <person name="Lang D."/>
            <person name="Ullrich K.K."/>
            <person name="Murat F."/>
            <person name="Fuchs J."/>
            <person name="Jenkins J."/>
            <person name="Haas F.B."/>
            <person name="Piednoel M."/>
            <person name="Gundlach H."/>
            <person name="Van Bel M."/>
            <person name="Meyberg R."/>
            <person name="Vives C."/>
            <person name="Morata J."/>
            <person name="Symeonidi A."/>
            <person name="Hiss M."/>
            <person name="Muchero W."/>
            <person name="Kamisugi Y."/>
            <person name="Saleh O."/>
            <person name="Blanc G."/>
            <person name="Decker E.L."/>
            <person name="van Gessel N."/>
            <person name="Grimwood J."/>
            <person name="Hayes R.D."/>
            <person name="Graham S.W."/>
            <person name="Gunter L.E."/>
            <person name="McDaniel S.F."/>
            <person name="Hoernstein S.N.W."/>
            <person name="Larsson A."/>
            <person name="Li F.W."/>
            <person name="Perroud P.F."/>
            <person name="Phillips J."/>
            <person name="Ranjan P."/>
            <person name="Rokshar D.S."/>
            <person name="Rothfels C.J."/>
            <person name="Schneider L."/>
            <person name="Shu S."/>
            <person name="Stevenson D.W."/>
            <person name="Thummler F."/>
            <person name="Tillich M."/>
            <person name="Villarreal Aguilar J.C."/>
            <person name="Widiez T."/>
            <person name="Wong G.K."/>
            <person name="Wymore A."/>
            <person name="Zhang Y."/>
            <person name="Zimmer A.D."/>
            <person name="Quatrano R.S."/>
            <person name="Mayer K.F.X."/>
            <person name="Goodstein D."/>
            <person name="Casacuberta J.M."/>
            <person name="Vandepoele K."/>
            <person name="Reski R."/>
            <person name="Cuming A.C."/>
            <person name="Tuskan G.A."/>
            <person name="Maumus F."/>
            <person name="Salse J."/>
            <person name="Schmutz J."/>
            <person name="Rensing S.A."/>
        </authorList>
    </citation>
    <scope>NUCLEOTIDE SEQUENCE [LARGE SCALE GENOMIC DNA]</scope>
    <source>
        <strain evidence="2 3">cv. Gransden 2004</strain>
    </source>
</reference>
<gene>
    <name evidence="1" type="ORF">PHYPA_001834</name>
</gene>
<accession>A0A2K1LBK3</accession>
<keyword evidence="3" id="KW-1185">Reference proteome</keyword>
<evidence type="ECO:0000313" key="3">
    <source>
        <dbReference type="Proteomes" id="UP000006727"/>
    </source>
</evidence>